<keyword evidence="2 7" id="KW-0813">Transport</keyword>
<keyword evidence="10" id="KW-1185">Reference proteome</keyword>
<keyword evidence="6 7" id="KW-0472">Membrane</keyword>
<feature type="domain" description="ABC transmembrane type-1" evidence="8">
    <location>
        <begin position="94"/>
        <end position="309"/>
    </location>
</feature>
<dbReference type="InterPro" id="IPR035906">
    <property type="entry name" value="MetI-like_sf"/>
</dbReference>
<dbReference type="RefSeq" id="WP_236286473.1">
    <property type="nucleotide sequence ID" value="NZ_CAKMMW010000004.1"/>
</dbReference>
<dbReference type="Gene3D" id="1.10.3720.10">
    <property type="entry name" value="MetI-like"/>
    <property type="match status" value="1"/>
</dbReference>
<feature type="transmembrane region" description="Helical" evidence="7">
    <location>
        <begin position="228"/>
        <end position="246"/>
    </location>
</feature>
<evidence type="ECO:0000256" key="6">
    <source>
        <dbReference type="ARBA" id="ARBA00023136"/>
    </source>
</evidence>
<evidence type="ECO:0000256" key="5">
    <source>
        <dbReference type="ARBA" id="ARBA00022989"/>
    </source>
</evidence>
<organism evidence="9 10">
    <name type="scientific">Paenibacillus allorhizoplanae</name>
    <dbReference type="NCBI Taxonomy" id="2905648"/>
    <lineage>
        <taxon>Bacteria</taxon>
        <taxon>Bacillati</taxon>
        <taxon>Bacillota</taxon>
        <taxon>Bacilli</taxon>
        <taxon>Bacillales</taxon>
        <taxon>Paenibacillaceae</taxon>
        <taxon>Paenibacillus</taxon>
    </lineage>
</organism>
<evidence type="ECO:0000256" key="1">
    <source>
        <dbReference type="ARBA" id="ARBA00004651"/>
    </source>
</evidence>
<gene>
    <name evidence="9" type="primary">yteP_33</name>
    <name evidence="9" type="ORF">PAECIP111891_01840</name>
</gene>
<keyword evidence="4 7" id="KW-0812">Transmembrane</keyword>
<dbReference type="Pfam" id="PF00528">
    <property type="entry name" value="BPD_transp_1"/>
    <property type="match status" value="1"/>
</dbReference>
<comment type="subcellular location">
    <subcellularLocation>
        <location evidence="1 7">Cell membrane</location>
        <topology evidence="1 7">Multi-pass membrane protein</topology>
    </subcellularLocation>
</comment>
<evidence type="ECO:0000256" key="4">
    <source>
        <dbReference type="ARBA" id="ARBA00022692"/>
    </source>
</evidence>
<dbReference type="EMBL" id="CAKMMW010000004">
    <property type="protein sequence ID" value="CAH1201872.1"/>
    <property type="molecule type" value="Genomic_DNA"/>
</dbReference>
<reference evidence="9" key="1">
    <citation type="submission" date="2022-01" db="EMBL/GenBank/DDBJ databases">
        <authorList>
            <person name="Criscuolo A."/>
        </authorList>
    </citation>
    <scope>NUCLEOTIDE SEQUENCE</scope>
    <source>
        <strain evidence="9">CIP111891</strain>
    </source>
</reference>
<feature type="transmembrane region" description="Helical" evidence="7">
    <location>
        <begin position="100"/>
        <end position="122"/>
    </location>
</feature>
<evidence type="ECO:0000313" key="10">
    <source>
        <dbReference type="Proteomes" id="UP000838821"/>
    </source>
</evidence>
<comment type="similarity">
    <text evidence="7">Belongs to the binding-protein-dependent transport system permease family.</text>
</comment>
<evidence type="ECO:0000313" key="9">
    <source>
        <dbReference type="EMBL" id="CAH1201872.1"/>
    </source>
</evidence>
<keyword evidence="5 7" id="KW-1133">Transmembrane helix</keyword>
<proteinExistence type="inferred from homology"/>
<name>A0ABN8GDN5_9BACL</name>
<feature type="transmembrane region" description="Helical" evidence="7">
    <location>
        <begin position="288"/>
        <end position="309"/>
    </location>
</feature>
<feature type="transmembrane region" description="Helical" evidence="7">
    <location>
        <begin position="35"/>
        <end position="61"/>
    </location>
</feature>
<dbReference type="InterPro" id="IPR000515">
    <property type="entry name" value="MetI-like"/>
</dbReference>
<evidence type="ECO:0000259" key="8">
    <source>
        <dbReference type="PROSITE" id="PS50928"/>
    </source>
</evidence>
<dbReference type="CDD" id="cd06261">
    <property type="entry name" value="TM_PBP2"/>
    <property type="match status" value="1"/>
</dbReference>
<dbReference type="Proteomes" id="UP000838821">
    <property type="component" value="Unassembled WGS sequence"/>
</dbReference>
<comment type="caution">
    <text evidence="9">The sequence shown here is derived from an EMBL/GenBank/DDBJ whole genome shotgun (WGS) entry which is preliminary data.</text>
</comment>
<dbReference type="PANTHER" id="PTHR43227:SF11">
    <property type="entry name" value="BLL4140 PROTEIN"/>
    <property type="match status" value="1"/>
</dbReference>
<dbReference type="InterPro" id="IPR050809">
    <property type="entry name" value="UgpAE/MalFG_permease"/>
</dbReference>
<sequence>MSTAPTSAKDAALQNKHTRLAGIPTFRYMRRFWPFYAMLAPGILYFLVFKYVPLLGSIIAFQEYNLYGGFLQSDWVGFKWFQQFFEFVHFRRLLWNTLAISFYQLIFAFPAPIILAILLNEIRSMAMRRTIQTIVYLPHFLSWIIIAGFGYMLLSPQIGLINHMVKAFGYEPIFFLQEPSWFRTIVVSSGMWKEAGWSAIVFLAAIAGINPSLYEAARIDGASRWRQLLHVTLPGMMPAIMLLLLLKIGHTLDLGVEQIYVFLSPITYEVGDIIDTYAYREGILKGEYSMTTAIGLFKSIVGFALLIAANRISRSTTGERLF</sequence>
<accession>A0ABN8GDN5</accession>
<dbReference type="PROSITE" id="PS50928">
    <property type="entry name" value="ABC_TM1"/>
    <property type="match status" value="1"/>
</dbReference>
<protein>
    <submittedName>
        <fullName evidence="9">Multiple-sugar transport system permease YteP</fullName>
    </submittedName>
</protein>
<evidence type="ECO:0000256" key="7">
    <source>
        <dbReference type="RuleBase" id="RU363032"/>
    </source>
</evidence>
<dbReference type="PANTHER" id="PTHR43227">
    <property type="entry name" value="BLL4140 PROTEIN"/>
    <property type="match status" value="1"/>
</dbReference>
<feature type="transmembrane region" description="Helical" evidence="7">
    <location>
        <begin position="195"/>
        <end position="216"/>
    </location>
</feature>
<evidence type="ECO:0000256" key="3">
    <source>
        <dbReference type="ARBA" id="ARBA00022475"/>
    </source>
</evidence>
<evidence type="ECO:0000256" key="2">
    <source>
        <dbReference type="ARBA" id="ARBA00022448"/>
    </source>
</evidence>
<keyword evidence="3" id="KW-1003">Cell membrane</keyword>
<dbReference type="SUPFAM" id="SSF161098">
    <property type="entry name" value="MetI-like"/>
    <property type="match status" value="1"/>
</dbReference>
<feature type="transmembrane region" description="Helical" evidence="7">
    <location>
        <begin position="134"/>
        <end position="154"/>
    </location>
</feature>